<dbReference type="Proteomes" id="UP000015102">
    <property type="component" value="Unassembled WGS sequence"/>
</dbReference>
<comment type="similarity">
    <text evidence="10">Belongs to the ELO family.</text>
</comment>
<keyword evidence="8 10" id="KW-0472">Membrane</keyword>
<evidence type="ECO:0000256" key="3">
    <source>
        <dbReference type="ARBA" id="ARBA00022679"/>
    </source>
</evidence>
<dbReference type="STRING" id="36166.T1H4W6"/>
<comment type="catalytic activity">
    <reaction evidence="10">
        <text>a very-long-chain acyl-CoA + malonyl-CoA + H(+) = a very-long-chain 3-oxoacyl-CoA + CO2 + CoA</text>
        <dbReference type="Rhea" id="RHEA:32727"/>
        <dbReference type="ChEBI" id="CHEBI:15378"/>
        <dbReference type="ChEBI" id="CHEBI:16526"/>
        <dbReference type="ChEBI" id="CHEBI:57287"/>
        <dbReference type="ChEBI" id="CHEBI:57384"/>
        <dbReference type="ChEBI" id="CHEBI:90725"/>
        <dbReference type="ChEBI" id="CHEBI:90736"/>
        <dbReference type="EC" id="2.3.1.199"/>
    </reaction>
</comment>
<evidence type="ECO:0000256" key="5">
    <source>
        <dbReference type="ARBA" id="ARBA00022832"/>
    </source>
</evidence>
<keyword evidence="4 10" id="KW-0812">Transmembrane</keyword>
<dbReference type="AlphaFoldDB" id="T1H4W6"/>
<dbReference type="PANTHER" id="PTHR11157:SF164">
    <property type="entry name" value="ELONGATION OF VERY LONG CHAIN FATTY ACIDS PROTEIN"/>
    <property type="match status" value="1"/>
</dbReference>
<evidence type="ECO:0000256" key="1">
    <source>
        <dbReference type="ARBA" id="ARBA00004141"/>
    </source>
</evidence>
<evidence type="ECO:0000256" key="7">
    <source>
        <dbReference type="ARBA" id="ARBA00023098"/>
    </source>
</evidence>
<dbReference type="InterPro" id="IPR002076">
    <property type="entry name" value="ELO_fam"/>
</dbReference>
<dbReference type="InterPro" id="IPR030457">
    <property type="entry name" value="ELO_CS"/>
</dbReference>
<organism evidence="11 12">
    <name type="scientific">Megaselia scalaris</name>
    <name type="common">Humpbacked fly</name>
    <name type="synonym">Phora scalaris</name>
    <dbReference type="NCBI Taxonomy" id="36166"/>
    <lineage>
        <taxon>Eukaryota</taxon>
        <taxon>Metazoa</taxon>
        <taxon>Ecdysozoa</taxon>
        <taxon>Arthropoda</taxon>
        <taxon>Hexapoda</taxon>
        <taxon>Insecta</taxon>
        <taxon>Pterygota</taxon>
        <taxon>Neoptera</taxon>
        <taxon>Endopterygota</taxon>
        <taxon>Diptera</taxon>
        <taxon>Brachycera</taxon>
        <taxon>Muscomorpha</taxon>
        <taxon>Platypezoidea</taxon>
        <taxon>Phoridae</taxon>
        <taxon>Megaseliini</taxon>
        <taxon>Megaselia</taxon>
    </lineage>
</organism>
<evidence type="ECO:0000256" key="4">
    <source>
        <dbReference type="ARBA" id="ARBA00022692"/>
    </source>
</evidence>
<keyword evidence="5 10" id="KW-0276">Fatty acid metabolism</keyword>
<evidence type="ECO:0000256" key="10">
    <source>
        <dbReference type="RuleBase" id="RU361115"/>
    </source>
</evidence>
<dbReference type="GO" id="GO:0034625">
    <property type="term" value="P:fatty acid elongation, monounsaturated fatty acid"/>
    <property type="evidence" value="ECO:0007669"/>
    <property type="project" value="TreeGrafter"/>
</dbReference>
<dbReference type="EMBL" id="CAQQ02382758">
    <property type="status" value="NOT_ANNOTATED_CDS"/>
    <property type="molecule type" value="Genomic_DNA"/>
</dbReference>
<feature type="transmembrane region" description="Helical" evidence="10">
    <location>
        <begin position="12"/>
        <end position="32"/>
    </location>
</feature>
<dbReference type="GO" id="GO:0019367">
    <property type="term" value="P:fatty acid elongation, saturated fatty acid"/>
    <property type="evidence" value="ECO:0007669"/>
    <property type="project" value="TreeGrafter"/>
</dbReference>
<proteinExistence type="inferred from homology"/>
<evidence type="ECO:0000256" key="8">
    <source>
        <dbReference type="ARBA" id="ARBA00023136"/>
    </source>
</evidence>
<evidence type="ECO:0000256" key="6">
    <source>
        <dbReference type="ARBA" id="ARBA00022989"/>
    </source>
</evidence>
<dbReference type="EnsemblMetazoa" id="MESCA011337-RA">
    <property type="protein sequence ID" value="MESCA011337-PA"/>
    <property type="gene ID" value="MESCA011337"/>
</dbReference>
<feature type="transmembrane region" description="Helical" evidence="10">
    <location>
        <begin position="57"/>
        <end position="81"/>
    </location>
</feature>
<reference evidence="12" key="1">
    <citation type="submission" date="2013-02" db="EMBL/GenBank/DDBJ databases">
        <authorList>
            <person name="Hughes D."/>
        </authorList>
    </citation>
    <scope>NUCLEOTIDE SEQUENCE</scope>
    <source>
        <strain>Durham</strain>
        <strain evidence="12">NC isolate 2 -- Noor lab</strain>
    </source>
</reference>
<evidence type="ECO:0000313" key="12">
    <source>
        <dbReference type="Proteomes" id="UP000015102"/>
    </source>
</evidence>
<keyword evidence="7 10" id="KW-0443">Lipid metabolism</keyword>
<dbReference type="PROSITE" id="PS01188">
    <property type="entry name" value="ELO"/>
    <property type="match status" value="1"/>
</dbReference>
<keyword evidence="9 10" id="KW-0275">Fatty acid biosynthesis</keyword>
<keyword evidence="6 10" id="KW-1133">Transmembrane helix</keyword>
<sequence length="111" mass="13161">MEHRKPYKLKTFMVVYNLYQLAACFVLIKLILEDEEVPMNRIFSKCLPVKSLNSSPALYFVTSFAYWLKVSEMCETFVFILRKKYNQVSFLHVFHHCATVTLISWEDILVI</sequence>
<evidence type="ECO:0000256" key="2">
    <source>
        <dbReference type="ARBA" id="ARBA00022516"/>
    </source>
</evidence>
<comment type="subcellular location">
    <subcellularLocation>
        <location evidence="1">Membrane</location>
        <topology evidence="1">Multi-pass membrane protein</topology>
    </subcellularLocation>
</comment>
<dbReference type="Pfam" id="PF01151">
    <property type="entry name" value="ELO"/>
    <property type="match status" value="1"/>
</dbReference>
<keyword evidence="2 10" id="KW-0444">Lipid biosynthesis</keyword>
<dbReference type="EC" id="2.3.1.199" evidence="10"/>
<keyword evidence="12" id="KW-1185">Reference proteome</keyword>
<comment type="caution">
    <text evidence="10">Lacks conserved residue(s) required for the propagation of feature annotation.</text>
</comment>
<dbReference type="GO" id="GO:0005789">
    <property type="term" value="C:endoplasmic reticulum membrane"/>
    <property type="evidence" value="ECO:0007669"/>
    <property type="project" value="TreeGrafter"/>
</dbReference>
<dbReference type="GO" id="GO:0034626">
    <property type="term" value="P:fatty acid elongation, polyunsaturated fatty acid"/>
    <property type="evidence" value="ECO:0007669"/>
    <property type="project" value="TreeGrafter"/>
</dbReference>
<dbReference type="GO" id="GO:0042761">
    <property type="term" value="P:very long-chain fatty acid biosynthetic process"/>
    <property type="evidence" value="ECO:0007669"/>
    <property type="project" value="TreeGrafter"/>
</dbReference>
<name>T1H4W6_MEGSC</name>
<protein>
    <recommendedName>
        <fullName evidence="10">Elongation of very long chain fatty acids protein</fullName>
        <ecNumber evidence="10">2.3.1.199</ecNumber>
    </recommendedName>
    <alternativeName>
        <fullName evidence="10">Very-long-chain 3-oxoacyl-CoA synthase</fullName>
    </alternativeName>
</protein>
<reference evidence="11" key="2">
    <citation type="submission" date="2015-06" db="UniProtKB">
        <authorList>
            <consortium name="EnsemblMetazoa"/>
        </authorList>
    </citation>
    <scope>IDENTIFICATION</scope>
</reference>
<dbReference type="GO" id="GO:0009922">
    <property type="term" value="F:fatty acid elongase activity"/>
    <property type="evidence" value="ECO:0007669"/>
    <property type="project" value="UniProtKB-EC"/>
</dbReference>
<keyword evidence="3 10" id="KW-0808">Transferase</keyword>
<dbReference type="PANTHER" id="PTHR11157">
    <property type="entry name" value="FATTY ACID ACYL TRANSFERASE-RELATED"/>
    <property type="match status" value="1"/>
</dbReference>
<dbReference type="HOGENOM" id="CLU_149068_0_0_1"/>
<accession>T1H4W6</accession>
<evidence type="ECO:0000256" key="9">
    <source>
        <dbReference type="ARBA" id="ARBA00023160"/>
    </source>
</evidence>
<dbReference type="GO" id="GO:0030148">
    <property type="term" value="P:sphingolipid biosynthetic process"/>
    <property type="evidence" value="ECO:0007669"/>
    <property type="project" value="TreeGrafter"/>
</dbReference>
<evidence type="ECO:0000313" key="11">
    <source>
        <dbReference type="EnsemblMetazoa" id="MESCA011337-PA"/>
    </source>
</evidence>